<accession>A0AC60Q8M2</accession>
<organism evidence="1 2">
    <name type="scientific">Ixodes persulcatus</name>
    <name type="common">Taiga tick</name>
    <dbReference type="NCBI Taxonomy" id="34615"/>
    <lineage>
        <taxon>Eukaryota</taxon>
        <taxon>Metazoa</taxon>
        <taxon>Ecdysozoa</taxon>
        <taxon>Arthropoda</taxon>
        <taxon>Chelicerata</taxon>
        <taxon>Arachnida</taxon>
        <taxon>Acari</taxon>
        <taxon>Parasitiformes</taxon>
        <taxon>Ixodida</taxon>
        <taxon>Ixodoidea</taxon>
        <taxon>Ixodidae</taxon>
        <taxon>Ixodinae</taxon>
        <taxon>Ixodes</taxon>
    </lineage>
</organism>
<reference evidence="1 2" key="1">
    <citation type="journal article" date="2020" name="Cell">
        <title>Large-Scale Comparative Analyses of Tick Genomes Elucidate Their Genetic Diversity and Vector Capacities.</title>
        <authorList>
            <consortium name="Tick Genome and Microbiome Consortium (TIGMIC)"/>
            <person name="Jia N."/>
            <person name="Wang J."/>
            <person name="Shi W."/>
            <person name="Du L."/>
            <person name="Sun Y."/>
            <person name="Zhan W."/>
            <person name="Jiang J.F."/>
            <person name="Wang Q."/>
            <person name="Zhang B."/>
            <person name="Ji P."/>
            <person name="Bell-Sakyi L."/>
            <person name="Cui X.M."/>
            <person name="Yuan T.T."/>
            <person name="Jiang B.G."/>
            <person name="Yang W.F."/>
            <person name="Lam T.T."/>
            <person name="Chang Q.C."/>
            <person name="Ding S.J."/>
            <person name="Wang X.J."/>
            <person name="Zhu J.G."/>
            <person name="Ruan X.D."/>
            <person name="Zhao L."/>
            <person name="Wei J.T."/>
            <person name="Ye R.Z."/>
            <person name="Que T.C."/>
            <person name="Du C.H."/>
            <person name="Zhou Y.H."/>
            <person name="Cheng J.X."/>
            <person name="Dai P.F."/>
            <person name="Guo W.B."/>
            <person name="Han X.H."/>
            <person name="Huang E.J."/>
            <person name="Li L.F."/>
            <person name="Wei W."/>
            <person name="Gao Y.C."/>
            <person name="Liu J.Z."/>
            <person name="Shao H.Z."/>
            <person name="Wang X."/>
            <person name="Wang C.C."/>
            <person name="Yang T.C."/>
            <person name="Huo Q.B."/>
            <person name="Li W."/>
            <person name="Chen H.Y."/>
            <person name="Chen S.E."/>
            <person name="Zhou L.G."/>
            <person name="Ni X.B."/>
            <person name="Tian J.H."/>
            <person name="Sheng Y."/>
            <person name="Liu T."/>
            <person name="Pan Y.S."/>
            <person name="Xia L.Y."/>
            <person name="Li J."/>
            <person name="Zhao F."/>
            <person name="Cao W.C."/>
        </authorList>
    </citation>
    <scope>NUCLEOTIDE SEQUENCE [LARGE SCALE GENOMIC DNA]</scope>
    <source>
        <strain evidence="1">Iper-2018</strain>
    </source>
</reference>
<keyword evidence="2" id="KW-1185">Reference proteome</keyword>
<dbReference type="EMBL" id="JABSTQ010009418">
    <property type="protein sequence ID" value="KAG0429370.1"/>
    <property type="molecule type" value="Genomic_DNA"/>
</dbReference>
<protein>
    <submittedName>
        <fullName evidence="1">Uncharacterized protein</fullName>
    </submittedName>
</protein>
<feature type="non-terminal residue" evidence="1">
    <location>
        <position position="106"/>
    </location>
</feature>
<name>A0AC60Q8M2_IXOPE</name>
<dbReference type="Proteomes" id="UP000805193">
    <property type="component" value="Unassembled WGS sequence"/>
</dbReference>
<evidence type="ECO:0000313" key="1">
    <source>
        <dbReference type="EMBL" id="KAG0429370.1"/>
    </source>
</evidence>
<sequence>MGRPPPGMLTGRLAEYGAYDQCLAIRHPRNLFQGKYCMIQLNENGKISPSLSDLVDKFLELHNLKYVGNINRLFEVKELAQATVFKLGSCIPSVCRKEDLQFILDA</sequence>
<comment type="caution">
    <text evidence="1">The sequence shown here is derived from an EMBL/GenBank/DDBJ whole genome shotgun (WGS) entry which is preliminary data.</text>
</comment>
<gene>
    <name evidence="1" type="ORF">HPB47_023685</name>
</gene>
<proteinExistence type="predicted"/>
<evidence type="ECO:0000313" key="2">
    <source>
        <dbReference type="Proteomes" id="UP000805193"/>
    </source>
</evidence>